<evidence type="ECO:0000313" key="1">
    <source>
        <dbReference type="EMBL" id="KAJ1175452.1"/>
    </source>
</evidence>
<keyword evidence="2" id="KW-1185">Reference proteome</keyword>
<accession>A0AAV7TFW4</accession>
<reference evidence="1" key="1">
    <citation type="journal article" date="2022" name="bioRxiv">
        <title>Sequencing and chromosome-scale assembly of the giantPleurodeles waltlgenome.</title>
        <authorList>
            <person name="Brown T."/>
            <person name="Elewa A."/>
            <person name="Iarovenko S."/>
            <person name="Subramanian E."/>
            <person name="Araus A.J."/>
            <person name="Petzold A."/>
            <person name="Susuki M."/>
            <person name="Suzuki K.-i.T."/>
            <person name="Hayashi T."/>
            <person name="Toyoda A."/>
            <person name="Oliveira C."/>
            <person name="Osipova E."/>
            <person name="Leigh N.D."/>
            <person name="Simon A."/>
            <person name="Yun M.H."/>
        </authorList>
    </citation>
    <scope>NUCLEOTIDE SEQUENCE</scope>
    <source>
        <strain evidence="1">20211129_DDA</strain>
        <tissue evidence="1">Liver</tissue>
    </source>
</reference>
<proteinExistence type="predicted"/>
<comment type="caution">
    <text evidence="1">The sequence shown here is derived from an EMBL/GenBank/DDBJ whole genome shotgun (WGS) entry which is preliminary data.</text>
</comment>
<evidence type="ECO:0000313" key="2">
    <source>
        <dbReference type="Proteomes" id="UP001066276"/>
    </source>
</evidence>
<protein>
    <submittedName>
        <fullName evidence="1">Uncharacterized protein</fullName>
    </submittedName>
</protein>
<dbReference type="AlphaFoldDB" id="A0AAV7TFW4"/>
<sequence length="142" mass="16276">MTAVKFRSRDAHNAIGVKALSYEDDAPSKRAELGNRKQPYLQLLPGSQEIRQCQSSLDSLQNDYLVLYKQIKPVQDAVEMLKAEIRNIMQLAQGAAHSAVKQVIAHKRRKGELTEQVNLHHIYFHYNPIYCVLIKTFDNSLR</sequence>
<organism evidence="1 2">
    <name type="scientific">Pleurodeles waltl</name>
    <name type="common">Iberian ribbed newt</name>
    <dbReference type="NCBI Taxonomy" id="8319"/>
    <lineage>
        <taxon>Eukaryota</taxon>
        <taxon>Metazoa</taxon>
        <taxon>Chordata</taxon>
        <taxon>Craniata</taxon>
        <taxon>Vertebrata</taxon>
        <taxon>Euteleostomi</taxon>
        <taxon>Amphibia</taxon>
        <taxon>Batrachia</taxon>
        <taxon>Caudata</taxon>
        <taxon>Salamandroidea</taxon>
        <taxon>Salamandridae</taxon>
        <taxon>Pleurodelinae</taxon>
        <taxon>Pleurodeles</taxon>
    </lineage>
</organism>
<dbReference type="EMBL" id="JANPWB010000006">
    <property type="protein sequence ID" value="KAJ1175452.1"/>
    <property type="molecule type" value="Genomic_DNA"/>
</dbReference>
<dbReference type="Proteomes" id="UP001066276">
    <property type="component" value="Chromosome 3_2"/>
</dbReference>
<name>A0AAV7TFW4_PLEWA</name>
<gene>
    <name evidence="1" type="ORF">NDU88_000740</name>
</gene>